<reference evidence="1 2" key="1">
    <citation type="submission" date="2021-08" db="EMBL/GenBank/DDBJ databases">
        <title>Draft Genome Sequence of Phanerochaete sordida strain YK-624.</title>
        <authorList>
            <person name="Mori T."/>
            <person name="Dohra H."/>
            <person name="Suzuki T."/>
            <person name="Kawagishi H."/>
            <person name="Hirai H."/>
        </authorList>
    </citation>
    <scope>NUCLEOTIDE SEQUENCE [LARGE SCALE GENOMIC DNA]</scope>
    <source>
        <strain evidence="1 2">YK-624</strain>
    </source>
</reference>
<dbReference type="AlphaFoldDB" id="A0A9P3LL74"/>
<sequence length="536" mass="58641">MAEYHQVLACCLTARRWLDTHSADGAALVLHNLWADPAASGPTAGAPYDATSGHVRVVPYPQMAETSVQELLHLVKIYYTTRTVVFHLQSLYLQVELQHHIMCQAFSKDQWDLEVRKTSKETRGFSVCIALDFGDAGVVSFVAPPDKISVKVHLESSFQALPSQPPDVYLEYPRFLQGVADWLRELAGTKDTEYTKLAVTAIQEADNVFGGMGPYTTNEVFFLAGLSPFLTVHEVFGCASRTARLCEAFWTLAHEAHTTLPDFLAPLYRGTVLAATREQRAAFDAHLHIHGKASARLSPRMKALLDHYTHTAERRSADTTRPFLRHGIGGLWDVFEPTLLRPALEKPAHAGPRLPHLVFGPIEWAVNGGARPRPRDPLSAAFAALGVQPDAPTNLELSRYRAAPFLPPAALHAESAPVRVYAGAACAHALWTLTPQVPLDARAAFRSGRRDQELHPVAHAHRLTLRHVAAHTREYAAGPLEHPAVAALAGDRERDAVPAELDLRTVAAQSAGGAPKGRRSGAFRFAVVPWSKIPAT</sequence>
<keyword evidence="2" id="KW-1185">Reference proteome</keyword>
<evidence type="ECO:0000313" key="2">
    <source>
        <dbReference type="Proteomes" id="UP000703269"/>
    </source>
</evidence>
<dbReference type="Proteomes" id="UP000703269">
    <property type="component" value="Unassembled WGS sequence"/>
</dbReference>
<dbReference type="OrthoDB" id="2798109at2759"/>
<dbReference type="EMBL" id="BPQB01000087">
    <property type="protein sequence ID" value="GJE98394.1"/>
    <property type="molecule type" value="Genomic_DNA"/>
</dbReference>
<gene>
    <name evidence="1" type="ORF">PsYK624_146230</name>
</gene>
<evidence type="ECO:0000313" key="1">
    <source>
        <dbReference type="EMBL" id="GJE98394.1"/>
    </source>
</evidence>
<proteinExistence type="predicted"/>
<organism evidence="1 2">
    <name type="scientific">Phanerochaete sordida</name>
    <dbReference type="NCBI Taxonomy" id="48140"/>
    <lineage>
        <taxon>Eukaryota</taxon>
        <taxon>Fungi</taxon>
        <taxon>Dikarya</taxon>
        <taxon>Basidiomycota</taxon>
        <taxon>Agaricomycotina</taxon>
        <taxon>Agaricomycetes</taxon>
        <taxon>Polyporales</taxon>
        <taxon>Phanerochaetaceae</taxon>
        <taxon>Phanerochaete</taxon>
    </lineage>
</organism>
<protein>
    <submittedName>
        <fullName evidence="1">Uncharacterized protein</fullName>
    </submittedName>
</protein>
<accession>A0A9P3LL74</accession>
<comment type="caution">
    <text evidence="1">The sequence shown here is derived from an EMBL/GenBank/DDBJ whole genome shotgun (WGS) entry which is preliminary data.</text>
</comment>
<name>A0A9P3LL74_9APHY</name>